<feature type="signal peptide" evidence="2">
    <location>
        <begin position="1"/>
        <end position="18"/>
    </location>
</feature>
<dbReference type="AlphaFoldDB" id="A0A316I7M8"/>
<evidence type="ECO:0000313" key="5">
    <source>
        <dbReference type="Proteomes" id="UP000246005"/>
    </source>
</evidence>
<name>A0A316I7M8_9PSEU</name>
<dbReference type="GO" id="GO:0030247">
    <property type="term" value="F:polysaccharide binding"/>
    <property type="evidence" value="ECO:0007669"/>
    <property type="project" value="UniProtKB-UniRule"/>
</dbReference>
<dbReference type="Gene3D" id="2.40.50.90">
    <property type="match status" value="1"/>
</dbReference>
<sequence>MVRKFLSLLMVLCACACAAESPAPPAVTRVPSKPPTLITDAQENVPTFVRQVIDGRTVELEGGERVLISLLAPPAECWAAAANAFAAKTLLSRPVRVTSLIPGEVNLWLEDGTDYALLAVREGALRAQGAAGVLAEAEAAAARENRGLWGLPCNGMDVTTTTATASSTTPPKRVQPTKSTTATNAPPVVTSPPPAPTPAPAPAPPPAPLCTVAYRITGQWPGGFQGGVTIKNTGRTPVNGWTLRWSFSDGQSVTQMWNASSSQHGAAVSATNVHYTATIAPGGEVSIGFLGSFRDRNTAPRSFTLNGTACATG</sequence>
<feature type="compositionally biased region" description="Low complexity" evidence="1">
    <location>
        <begin position="160"/>
        <end position="169"/>
    </location>
</feature>
<evidence type="ECO:0000256" key="2">
    <source>
        <dbReference type="SAM" id="SignalP"/>
    </source>
</evidence>
<keyword evidence="2" id="KW-0732">Signal</keyword>
<reference evidence="4 5" key="1">
    <citation type="submission" date="2018-05" db="EMBL/GenBank/DDBJ databases">
        <title>Genomic Encyclopedia of Type Strains, Phase IV (KMG-IV): sequencing the most valuable type-strain genomes for metagenomic binning, comparative biology and taxonomic classification.</title>
        <authorList>
            <person name="Goeker M."/>
        </authorList>
    </citation>
    <scope>NUCLEOTIDE SEQUENCE [LARGE SCALE GENOMIC DNA]</scope>
    <source>
        <strain evidence="4 5">DSM 45480</strain>
    </source>
</reference>
<gene>
    <name evidence="4" type="ORF">C8D88_10233</name>
</gene>
<dbReference type="GO" id="GO:0005975">
    <property type="term" value="P:carbohydrate metabolic process"/>
    <property type="evidence" value="ECO:0007669"/>
    <property type="project" value="InterPro"/>
</dbReference>
<organism evidence="4 5">
    <name type="scientific">Lentzea atacamensis</name>
    <dbReference type="NCBI Taxonomy" id="531938"/>
    <lineage>
        <taxon>Bacteria</taxon>
        <taxon>Bacillati</taxon>
        <taxon>Actinomycetota</taxon>
        <taxon>Actinomycetes</taxon>
        <taxon>Pseudonocardiales</taxon>
        <taxon>Pseudonocardiaceae</taxon>
        <taxon>Lentzea</taxon>
    </lineage>
</organism>
<dbReference type="Gene3D" id="2.60.40.290">
    <property type="match status" value="1"/>
</dbReference>
<dbReference type="SUPFAM" id="SSF49384">
    <property type="entry name" value="Carbohydrate-binding domain"/>
    <property type="match status" value="1"/>
</dbReference>
<dbReference type="SUPFAM" id="SSF50199">
    <property type="entry name" value="Staphylococcal nuclease"/>
    <property type="match status" value="1"/>
</dbReference>
<accession>A0A316I7M8</accession>
<feature type="region of interest" description="Disordered" evidence="1">
    <location>
        <begin position="160"/>
        <end position="203"/>
    </location>
</feature>
<feature type="compositionally biased region" description="Pro residues" evidence="1">
    <location>
        <begin position="189"/>
        <end position="203"/>
    </location>
</feature>
<comment type="caution">
    <text evidence="4">The sequence shown here is derived from an EMBL/GenBank/DDBJ whole genome shotgun (WGS) entry which is preliminary data.</text>
</comment>
<dbReference type="InterPro" id="IPR008965">
    <property type="entry name" value="CBM2/CBM3_carb-bd_dom_sf"/>
</dbReference>
<dbReference type="EMBL" id="QGHB01000002">
    <property type="protein sequence ID" value="PWK88770.1"/>
    <property type="molecule type" value="Genomic_DNA"/>
</dbReference>
<feature type="compositionally biased region" description="Low complexity" evidence="1">
    <location>
        <begin position="179"/>
        <end position="188"/>
    </location>
</feature>
<dbReference type="InterPro" id="IPR035437">
    <property type="entry name" value="SNase_OB-fold_sf"/>
</dbReference>
<dbReference type="SMART" id="SM00637">
    <property type="entry name" value="CBD_II"/>
    <property type="match status" value="1"/>
</dbReference>
<evidence type="ECO:0000256" key="1">
    <source>
        <dbReference type="SAM" id="MobiDB-lite"/>
    </source>
</evidence>
<dbReference type="Proteomes" id="UP000246005">
    <property type="component" value="Unassembled WGS sequence"/>
</dbReference>
<dbReference type="RefSeq" id="WP_146231432.1">
    <property type="nucleotide sequence ID" value="NZ_QGHB01000002.1"/>
</dbReference>
<protein>
    <submittedName>
        <fullName evidence="4">Cellulose binding domain-containing protein</fullName>
    </submittedName>
</protein>
<feature type="domain" description="CBM2" evidence="3">
    <location>
        <begin position="203"/>
        <end position="313"/>
    </location>
</feature>
<proteinExistence type="predicted"/>
<dbReference type="GO" id="GO:0004553">
    <property type="term" value="F:hydrolase activity, hydrolyzing O-glycosyl compounds"/>
    <property type="evidence" value="ECO:0007669"/>
    <property type="project" value="InterPro"/>
</dbReference>
<dbReference type="InterPro" id="IPR012291">
    <property type="entry name" value="CBM2_carb-bd_dom_sf"/>
</dbReference>
<dbReference type="Pfam" id="PF00553">
    <property type="entry name" value="CBM_2"/>
    <property type="match status" value="1"/>
</dbReference>
<evidence type="ECO:0000313" key="4">
    <source>
        <dbReference type="EMBL" id="PWK88770.1"/>
    </source>
</evidence>
<dbReference type="PROSITE" id="PS51257">
    <property type="entry name" value="PROKAR_LIPOPROTEIN"/>
    <property type="match status" value="1"/>
</dbReference>
<feature type="chain" id="PRO_5016314345" evidence="2">
    <location>
        <begin position="19"/>
        <end position="313"/>
    </location>
</feature>
<dbReference type="InterPro" id="IPR001919">
    <property type="entry name" value="CBD2"/>
</dbReference>
<evidence type="ECO:0000259" key="3">
    <source>
        <dbReference type="PROSITE" id="PS51173"/>
    </source>
</evidence>
<dbReference type="PROSITE" id="PS51173">
    <property type="entry name" value="CBM2"/>
    <property type="match status" value="1"/>
</dbReference>